<name>A0AAD0FP14_STEMA</name>
<accession>A0AAD0FP14</accession>
<dbReference type="EMBL" id="CP025298">
    <property type="protein sequence ID" value="AUI07733.1"/>
    <property type="molecule type" value="Genomic_DNA"/>
</dbReference>
<dbReference type="PANTHER" id="PTHR33204">
    <property type="entry name" value="TRANSCRIPTIONAL REGULATOR, MARR FAMILY"/>
    <property type="match status" value="1"/>
</dbReference>
<dbReference type="InterPro" id="IPR036390">
    <property type="entry name" value="WH_DNA-bd_sf"/>
</dbReference>
<dbReference type="PROSITE" id="PS51118">
    <property type="entry name" value="HTH_HXLR"/>
    <property type="match status" value="1"/>
</dbReference>
<dbReference type="Gene3D" id="1.10.10.10">
    <property type="entry name" value="Winged helix-like DNA-binding domain superfamily/Winged helix DNA-binding domain"/>
    <property type="match status" value="1"/>
</dbReference>
<dbReference type="RefSeq" id="WP_080347515.1">
    <property type="nucleotide sequence ID" value="NZ_CP025298.1"/>
</dbReference>
<keyword evidence="3" id="KW-0804">Transcription</keyword>
<evidence type="ECO:0000259" key="4">
    <source>
        <dbReference type="PROSITE" id="PS51118"/>
    </source>
</evidence>
<evidence type="ECO:0000256" key="2">
    <source>
        <dbReference type="ARBA" id="ARBA00023125"/>
    </source>
</evidence>
<dbReference type="SUPFAM" id="SSF46785">
    <property type="entry name" value="Winged helix' DNA-binding domain"/>
    <property type="match status" value="1"/>
</dbReference>
<proteinExistence type="predicted"/>
<evidence type="ECO:0000256" key="3">
    <source>
        <dbReference type="ARBA" id="ARBA00023163"/>
    </source>
</evidence>
<dbReference type="AlphaFoldDB" id="A0AAD0FP14"/>
<dbReference type="Pfam" id="PF01638">
    <property type="entry name" value="HxlR"/>
    <property type="match status" value="1"/>
</dbReference>
<evidence type="ECO:0000313" key="5">
    <source>
        <dbReference type="EMBL" id="AUI07733.1"/>
    </source>
</evidence>
<dbReference type="PANTHER" id="PTHR33204:SF37">
    <property type="entry name" value="HTH-TYPE TRANSCRIPTIONAL REGULATOR YODB"/>
    <property type="match status" value="1"/>
</dbReference>
<reference evidence="5 6" key="1">
    <citation type="submission" date="2017-12" db="EMBL/GenBank/DDBJ databases">
        <title>Complete Genome Sequence of Stenotrophomonas maltophilia CSM2.</title>
        <authorList>
            <person name="Castro-Jaimes S."/>
            <person name="Lopez-Leal G."/>
            <person name="Barberena Jonas C."/>
            <person name="Bustos P."/>
            <person name="Perez-Oseguera A."/>
            <person name="Cevallos M.A."/>
        </authorList>
    </citation>
    <scope>NUCLEOTIDE SEQUENCE [LARGE SCALE GENOMIC DNA]</scope>
    <source>
        <strain evidence="5 6">CSM2</strain>
    </source>
</reference>
<gene>
    <name evidence="5" type="ORF">SmaCSM2_11290</name>
</gene>
<evidence type="ECO:0000313" key="6">
    <source>
        <dbReference type="Proteomes" id="UP000234414"/>
    </source>
</evidence>
<protein>
    <submittedName>
        <fullName evidence="5">Transcriptional regulator</fullName>
    </submittedName>
</protein>
<dbReference type="InterPro" id="IPR036388">
    <property type="entry name" value="WH-like_DNA-bd_sf"/>
</dbReference>
<dbReference type="GO" id="GO:0003677">
    <property type="term" value="F:DNA binding"/>
    <property type="evidence" value="ECO:0007669"/>
    <property type="project" value="UniProtKB-KW"/>
</dbReference>
<keyword evidence="2" id="KW-0238">DNA-binding</keyword>
<dbReference type="Proteomes" id="UP000234414">
    <property type="component" value="Chromosome"/>
</dbReference>
<sequence length="145" mass="16722">MIPIAPFMSSEELLRHSQAICDGMSADDDGLRREVLAHAGSRWSLGIIHALGVYGTLRHADVARRMKGITQRMLTRTLRQLERDGLIHRQDFREVPPRVEYSITPLGKELLVLMIPMWTWVVGHAEEFRCCRERFDDDHRNVSSD</sequence>
<keyword evidence="1" id="KW-0805">Transcription regulation</keyword>
<dbReference type="InterPro" id="IPR002577">
    <property type="entry name" value="HTH_HxlR"/>
</dbReference>
<organism evidence="5 6">
    <name type="scientific">Stenotrophomonas maltophilia</name>
    <name type="common">Pseudomonas maltophilia</name>
    <name type="synonym">Xanthomonas maltophilia</name>
    <dbReference type="NCBI Taxonomy" id="40324"/>
    <lineage>
        <taxon>Bacteria</taxon>
        <taxon>Pseudomonadati</taxon>
        <taxon>Pseudomonadota</taxon>
        <taxon>Gammaproteobacteria</taxon>
        <taxon>Lysobacterales</taxon>
        <taxon>Lysobacteraceae</taxon>
        <taxon>Stenotrophomonas</taxon>
        <taxon>Stenotrophomonas maltophilia group</taxon>
    </lineage>
</organism>
<evidence type="ECO:0000256" key="1">
    <source>
        <dbReference type="ARBA" id="ARBA00023015"/>
    </source>
</evidence>
<feature type="domain" description="HTH hxlR-type" evidence="4">
    <location>
        <begin position="21"/>
        <end position="129"/>
    </location>
</feature>